<feature type="compositionally biased region" description="Pro residues" evidence="2">
    <location>
        <begin position="252"/>
        <end position="273"/>
    </location>
</feature>
<keyword evidence="5" id="KW-1185">Reference proteome</keyword>
<evidence type="ECO:0000259" key="3">
    <source>
        <dbReference type="PROSITE" id="PS50158"/>
    </source>
</evidence>
<proteinExistence type="predicted"/>
<dbReference type="GO" id="GO:0008270">
    <property type="term" value="F:zinc ion binding"/>
    <property type="evidence" value="ECO:0007669"/>
    <property type="project" value="UniProtKB-KW"/>
</dbReference>
<evidence type="ECO:0000256" key="1">
    <source>
        <dbReference type="PROSITE-ProRule" id="PRU00047"/>
    </source>
</evidence>
<evidence type="ECO:0000256" key="2">
    <source>
        <dbReference type="SAM" id="MobiDB-lite"/>
    </source>
</evidence>
<accession>A0A0C9XKY5</accession>
<keyword evidence="1" id="KW-0862">Zinc</keyword>
<feature type="region of interest" description="Disordered" evidence="2">
    <location>
        <begin position="233"/>
        <end position="281"/>
    </location>
</feature>
<keyword evidence="1" id="KW-0479">Metal-binding</keyword>
<dbReference type="InterPro" id="IPR001878">
    <property type="entry name" value="Znf_CCHC"/>
</dbReference>
<evidence type="ECO:0000313" key="4">
    <source>
        <dbReference type="EMBL" id="KIK05696.1"/>
    </source>
</evidence>
<feature type="domain" description="CCHC-type" evidence="3">
    <location>
        <begin position="151"/>
        <end position="165"/>
    </location>
</feature>
<protein>
    <recommendedName>
        <fullName evidence="3">CCHC-type domain-containing protein</fullName>
    </recommendedName>
</protein>
<keyword evidence="1" id="KW-0863">Zinc-finger</keyword>
<feature type="region of interest" description="Disordered" evidence="2">
    <location>
        <begin position="298"/>
        <end position="318"/>
    </location>
</feature>
<dbReference type="PROSITE" id="PS50158">
    <property type="entry name" value="ZF_CCHC"/>
    <property type="match status" value="1"/>
</dbReference>
<dbReference type="EMBL" id="KN838558">
    <property type="protein sequence ID" value="KIK05696.1"/>
    <property type="molecule type" value="Genomic_DNA"/>
</dbReference>
<dbReference type="Gene3D" id="4.10.60.10">
    <property type="entry name" value="Zinc finger, CCHC-type"/>
    <property type="match status" value="1"/>
</dbReference>
<evidence type="ECO:0000313" key="5">
    <source>
        <dbReference type="Proteomes" id="UP000054477"/>
    </source>
</evidence>
<dbReference type="HOGENOM" id="CLU_1019651_0_0_1"/>
<reference evidence="5" key="2">
    <citation type="submission" date="2015-01" db="EMBL/GenBank/DDBJ databases">
        <title>Evolutionary Origins and Diversification of the Mycorrhizal Mutualists.</title>
        <authorList>
            <consortium name="DOE Joint Genome Institute"/>
            <consortium name="Mycorrhizal Genomics Consortium"/>
            <person name="Kohler A."/>
            <person name="Kuo A."/>
            <person name="Nagy L.G."/>
            <person name="Floudas D."/>
            <person name="Copeland A."/>
            <person name="Barry K.W."/>
            <person name="Cichocki N."/>
            <person name="Veneault-Fourrey C."/>
            <person name="LaButti K."/>
            <person name="Lindquist E.A."/>
            <person name="Lipzen A."/>
            <person name="Lundell T."/>
            <person name="Morin E."/>
            <person name="Murat C."/>
            <person name="Riley R."/>
            <person name="Ohm R."/>
            <person name="Sun H."/>
            <person name="Tunlid A."/>
            <person name="Henrissat B."/>
            <person name="Grigoriev I.V."/>
            <person name="Hibbett D.S."/>
            <person name="Martin F."/>
        </authorList>
    </citation>
    <scope>NUCLEOTIDE SEQUENCE [LARGE SCALE GENOMIC DNA]</scope>
    <source>
        <strain evidence="5">LaAM-08-1</strain>
    </source>
</reference>
<sequence length="318" mass="35985">MYTSIFNTESFVAATLFIERLLQNEDHVFNIIDQCQNDPTLSLDLQLILEAAATEKQLEDKLGYKDDNILSLHTIVVTAIAAAIRHGILNTIRDSKKLPVVPDYIPSHFAGQGIIQYFEQFNAQIHAYRKKFPTSPRITAYHPYRRTSTPRCSKCKRLGHIRKDCSDYQCRGCLWFGPGHTTPNCKTKKEADRAWEKEKFKKTQGYEPWGYDEKTGEQRWKAIHTWAGVTTIPNEEWDSPKKQPEVIDLTSPSPPPSLLPPTPPPSLWTPPSSPLYRPWSPSQLTPLLDLSDLVSDFNSVTSSNSSNSDLGNVGDIEV</sequence>
<dbReference type="Proteomes" id="UP000054477">
    <property type="component" value="Unassembled WGS sequence"/>
</dbReference>
<dbReference type="AlphaFoldDB" id="A0A0C9XKY5"/>
<organism evidence="4 5">
    <name type="scientific">Laccaria amethystina LaAM-08-1</name>
    <dbReference type="NCBI Taxonomy" id="1095629"/>
    <lineage>
        <taxon>Eukaryota</taxon>
        <taxon>Fungi</taxon>
        <taxon>Dikarya</taxon>
        <taxon>Basidiomycota</taxon>
        <taxon>Agaricomycotina</taxon>
        <taxon>Agaricomycetes</taxon>
        <taxon>Agaricomycetidae</taxon>
        <taxon>Agaricales</taxon>
        <taxon>Agaricineae</taxon>
        <taxon>Hydnangiaceae</taxon>
        <taxon>Laccaria</taxon>
    </lineage>
</organism>
<dbReference type="GO" id="GO:0003676">
    <property type="term" value="F:nucleic acid binding"/>
    <property type="evidence" value="ECO:0007669"/>
    <property type="project" value="InterPro"/>
</dbReference>
<gene>
    <name evidence="4" type="ORF">K443DRAFT_90840</name>
</gene>
<name>A0A0C9XKY5_9AGAR</name>
<reference evidence="4 5" key="1">
    <citation type="submission" date="2014-04" db="EMBL/GenBank/DDBJ databases">
        <authorList>
            <consortium name="DOE Joint Genome Institute"/>
            <person name="Kuo A."/>
            <person name="Kohler A."/>
            <person name="Nagy L.G."/>
            <person name="Floudas D."/>
            <person name="Copeland A."/>
            <person name="Barry K.W."/>
            <person name="Cichocki N."/>
            <person name="Veneault-Fourrey C."/>
            <person name="LaButti K."/>
            <person name="Lindquist E.A."/>
            <person name="Lipzen A."/>
            <person name="Lundell T."/>
            <person name="Morin E."/>
            <person name="Murat C."/>
            <person name="Sun H."/>
            <person name="Tunlid A."/>
            <person name="Henrissat B."/>
            <person name="Grigoriev I.V."/>
            <person name="Hibbett D.S."/>
            <person name="Martin F."/>
            <person name="Nordberg H.P."/>
            <person name="Cantor M.N."/>
            <person name="Hua S.X."/>
        </authorList>
    </citation>
    <scope>NUCLEOTIDE SEQUENCE [LARGE SCALE GENOMIC DNA]</scope>
    <source>
        <strain evidence="4 5">LaAM-08-1</strain>
    </source>
</reference>
<dbReference type="OrthoDB" id="3086148at2759"/>